<evidence type="ECO:0000256" key="3">
    <source>
        <dbReference type="ARBA" id="ARBA00023125"/>
    </source>
</evidence>
<evidence type="ECO:0000313" key="8">
    <source>
        <dbReference type="EMBL" id="QVI19136.1"/>
    </source>
</evidence>
<dbReference type="EMBL" id="CP074371">
    <property type="protein sequence ID" value="QVI19136.1"/>
    <property type="molecule type" value="Genomic_DNA"/>
</dbReference>
<reference evidence="8 9" key="1">
    <citation type="submission" date="2021-04" db="EMBL/GenBank/DDBJ databases">
        <title>Nocardia tengchongensis.</title>
        <authorList>
            <person name="Zhuang k."/>
            <person name="Ran Y."/>
            <person name="Li W."/>
        </authorList>
    </citation>
    <scope>NUCLEOTIDE SEQUENCE [LARGE SCALE GENOMIC DNA]</scope>
    <source>
        <strain evidence="8 9">CFH S0057</strain>
    </source>
</reference>
<evidence type="ECO:0000256" key="5">
    <source>
        <dbReference type="PROSITE-ProRule" id="PRU00335"/>
    </source>
</evidence>
<keyword evidence="1" id="KW-0678">Repressor</keyword>
<evidence type="ECO:0000259" key="7">
    <source>
        <dbReference type="PROSITE" id="PS50977"/>
    </source>
</evidence>
<dbReference type="Pfam" id="PF00440">
    <property type="entry name" value="TetR_N"/>
    <property type="match status" value="1"/>
</dbReference>
<proteinExistence type="predicted"/>
<keyword evidence="4" id="KW-0804">Transcription</keyword>
<evidence type="ECO:0000256" key="1">
    <source>
        <dbReference type="ARBA" id="ARBA00022491"/>
    </source>
</evidence>
<keyword evidence="9" id="KW-1185">Reference proteome</keyword>
<feature type="region of interest" description="Disordered" evidence="6">
    <location>
        <begin position="1"/>
        <end position="20"/>
    </location>
</feature>
<dbReference type="PROSITE" id="PS50977">
    <property type="entry name" value="HTH_TETR_2"/>
    <property type="match status" value="1"/>
</dbReference>
<evidence type="ECO:0000256" key="6">
    <source>
        <dbReference type="SAM" id="MobiDB-lite"/>
    </source>
</evidence>
<feature type="domain" description="HTH tetR-type" evidence="7">
    <location>
        <begin position="19"/>
        <end position="78"/>
    </location>
</feature>
<dbReference type="PANTHER" id="PTHR30055:SF175">
    <property type="entry name" value="HTH-TYPE TRANSCRIPTIONAL REPRESSOR KSTR2"/>
    <property type="match status" value="1"/>
</dbReference>
<dbReference type="InterPro" id="IPR009057">
    <property type="entry name" value="Homeodomain-like_sf"/>
</dbReference>
<dbReference type="InterPro" id="IPR050109">
    <property type="entry name" value="HTH-type_TetR-like_transc_reg"/>
</dbReference>
<gene>
    <name evidence="8" type="ORF">KHQ06_22035</name>
</gene>
<name>A0ABX8CGQ3_9NOCA</name>
<evidence type="ECO:0000313" key="9">
    <source>
        <dbReference type="Proteomes" id="UP000683310"/>
    </source>
</evidence>
<protein>
    <submittedName>
        <fullName evidence="8">TetR/AcrR family transcriptional regulator</fullName>
    </submittedName>
</protein>
<sequence length="201" mass="22239">MLRMSEGTGGSPRRRRNPEQTRRAIIEGLLSAVHDGEFDPTTRGIAGRAGVSERSIFVHFPTRTALITAVVDQQSEEVEALIAEVDPALPLPERIDAVVRQGDAIFTRQREPRVLGLVESLRTPAVDARMRLTDKRIREALARDFAPELDRAPDSGQLLDLIDATVGWPYRHHLMDRRGLSARAASEAVRRALTALLAPGR</sequence>
<accession>A0ABX8CGQ3</accession>
<organism evidence="8 9">
    <name type="scientific">Nocardia tengchongensis</name>
    <dbReference type="NCBI Taxonomy" id="2055889"/>
    <lineage>
        <taxon>Bacteria</taxon>
        <taxon>Bacillati</taxon>
        <taxon>Actinomycetota</taxon>
        <taxon>Actinomycetes</taxon>
        <taxon>Mycobacteriales</taxon>
        <taxon>Nocardiaceae</taxon>
        <taxon>Nocardia</taxon>
    </lineage>
</organism>
<feature type="DNA-binding region" description="H-T-H motif" evidence="5">
    <location>
        <begin position="41"/>
        <end position="60"/>
    </location>
</feature>
<evidence type="ECO:0000256" key="4">
    <source>
        <dbReference type="ARBA" id="ARBA00023163"/>
    </source>
</evidence>
<dbReference type="InterPro" id="IPR001647">
    <property type="entry name" value="HTH_TetR"/>
</dbReference>
<dbReference type="PANTHER" id="PTHR30055">
    <property type="entry name" value="HTH-TYPE TRANSCRIPTIONAL REGULATOR RUTR"/>
    <property type="match status" value="1"/>
</dbReference>
<evidence type="ECO:0000256" key="2">
    <source>
        <dbReference type="ARBA" id="ARBA00023015"/>
    </source>
</evidence>
<keyword evidence="3 5" id="KW-0238">DNA-binding</keyword>
<dbReference type="Proteomes" id="UP000683310">
    <property type="component" value="Chromosome"/>
</dbReference>
<keyword evidence="2" id="KW-0805">Transcription regulation</keyword>
<dbReference type="SUPFAM" id="SSF46689">
    <property type="entry name" value="Homeodomain-like"/>
    <property type="match status" value="1"/>
</dbReference>
<dbReference type="Gene3D" id="1.10.357.10">
    <property type="entry name" value="Tetracycline Repressor, domain 2"/>
    <property type="match status" value="1"/>
</dbReference>